<dbReference type="InterPro" id="IPR036388">
    <property type="entry name" value="WH-like_DNA-bd_sf"/>
</dbReference>
<proteinExistence type="predicted"/>
<name>A0A372ZUT5_9ACTN</name>
<dbReference type="RefSeq" id="WP_117487709.1">
    <property type="nucleotide sequence ID" value="NZ_QVIG01000001.1"/>
</dbReference>
<gene>
    <name evidence="1" type="ORF">DR950_18525</name>
</gene>
<dbReference type="Gene3D" id="1.10.10.10">
    <property type="entry name" value="Winged helix-like DNA-binding domain superfamily/Winged helix DNA-binding domain"/>
    <property type="match status" value="1"/>
</dbReference>
<dbReference type="AlphaFoldDB" id="A0A372ZUT5"/>
<dbReference type="InterPro" id="IPR036390">
    <property type="entry name" value="WH_DNA-bd_sf"/>
</dbReference>
<accession>A0A372ZUT5</accession>
<keyword evidence="2" id="KW-1185">Reference proteome</keyword>
<dbReference type="EMBL" id="QVIG01000001">
    <property type="protein sequence ID" value="RGD59521.1"/>
    <property type="molecule type" value="Genomic_DNA"/>
</dbReference>
<comment type="caution">
    <text evidence="1">The sequence shown here is derived from an EMBL/GenBank/DDBJ whole genome shotgun (WGS) entry which is preliminary data.</text>
</comment>
<organism evidence="1 2">
    <name type="scientific">Kitasatospora xanthocidica</name>
    <dbReference type="NCBI Taxonomy" id="83382"/>
    <lineage>
        <taxon>Bacteria</taxon>
        <taxon>Bacillati</taxon>
        <taxon>Actinomycetota</taxon>
        <taxon>Actinomycetes</taxon>
        <taxon>Kitasatosporales</taxon>
        <taxon>Streptomycetaceae</taxon>
        <taxon>Kitasatospora</taxon>
    </lineage>
</organism>
<dbReference type="SUPFAM" id="SSF46785">
    <property type="entry name" value="Winged helix' DNA-binding domain"/>
    <property type="match status" value="1"/>
</dbReference>
<evidence type="ECO:0000313" key="1">
    <source>
        <dbReference type="EMBL" id="RGD59521.1"/>
    </source>
</evidence>
<reference evidence="1 2" key="1">
    <citation type="submission" date="2018-08" db="EMBL/GenBank/DDBJ databases">
        <title>Diversity &amp; Physiological Properties of Lignin-Decomposing Actinobacteria from Soil.</title>
        <authorList>
            <person name="Roh S.G."/>
            <person name="Kim S.B."/>
        </authorList>
    </citation>
    <scope>NUCLEOTIDE SEQUENCE [LARGE SCALE GENOMIC DNA]</scope>
    <source>
        <strain evidence="1 2">MMS17-GH009</strain>
    </source>
</reference>
<sequence length="168" mass="17216">MTTAAAPDTATNTATTANAAPATAPTAVNGRVIALAHYAARALLEGVLDRHGATFHQSVTLRVVAVAGGSIARDALVRDVTGSLKAEESVVHGVIGELTSAGLLSQDPAEASRLHLTAAGRELYERTTTETAEITARLYAGIPAEDLAVAGRVLALVTERANAEQARP</sequence>
<evidence type="ECO:0000313" key="2">
    <source>
        <dbReference type="Proteomes" id="UP000263377"/>
    </source>
</evidence>
<protein>
    <submittedName>
        <fullName evidence="1">MarR family transcriptional regulator</fullName>
    </submittedName>
</protein>
<dbReference type="Proteomes" id="UP000263377">
    <property type="component" value="Unassembled WGS sequence"/>
</dbReference>